<organism evidence="1 2">
    <name type="scientific">Vararia minispora EC-137</name>
    <dbReference type="NCBI Taxonomy" id="1314806"/>
    <lineage>
        <taxon>Eukaryota</taxon>
        <taxon>Fungi</taxon>
        <taxon>Dikarya</taxon>
        <taxon>Basidiomycota</taxon>
        <taxon>Agaricomycotina</taxon>
        <taxon>Agaricomycetes</taxon>
        <taxon>Russulales</taxon>
        <taxon>Lachnocladiaceae</taxon>
        <taxon>Vararia</taxon>
    </lineage>
</organism>
<comment type="caution">
    <text evidence="1">The sequence shown here is derived from an EMBL/GenBank/DDBJ whole genome shotgun (WGS) entry which is preliminary data.</text>
</comment>
<reference evidence="1" key="2">
    <citation type="journal article" date="2022" name="New Phytol.">
        <title>Evolutionary transition to the ectomycorrhizal habit in the genomes of a hyperdiverse lineage of mushroom-forming fungi.</title>
        <authorList>
            <person name="Looney B."/>
            <person name="Miyauchi S."/>
            <person name="Morin E."/>
            <person name="Drula E."/>
            <person name="Courty P.E."/>
            <person name="Kohler A."/>
            <person name="Kuo A."/>
            <person name="LaButti K."/>
            <person name="Pangilinan J."/>
            <person name="Lipzen A."/>
            <person name="Riley R."/>
            <person name="Andreopoulos W."/>
            <person name="He G."/>
            <person name="Johnson J."/>
            <person name="Nolan M."/>
            <person name="Tritt A."/>
            <person name="Barry K.W."/>
            <person name="Grigoriev I.V."/>
            <person name="Nagy L.G."/>
            <person name="Hibbett D."/>
            <person name="Henrissat B."/>
            <person name="Matheny P.B."/>
            <person name="Labbe J."/>
            <person name="Martin F.M."/>
        </authorList>
    </citation>
    <scope>NUCLEOTIDE SEQUENCE</scope>
    <source>
        <strain evidence="1">EC-137</strain>
    </source>
</reference>
<accession>A0ACB8QGQ8</accession>
<keyword evidence="2" id="KW-1185">Reference proteome</keyword>
<dbReference type="Proteomes" id="UP000814128">
    <property type="component" value="Unassembled WGS sequence"/>
</dbReference>
<name>A0ACB8QGQ8_9AGAM</name>
<gene>
    <name evidence="1" type="ORF">K488DRAFT_79451</name>
</gene>
<evidence type="ECO:0000313" key="1">
    <source>
        <dbReference type="EMBL" id="KAI0030775.1"/>
    </source>
</evidence>
<sequence length="403" mass="44267">MGRGGHRRWTYRILPEPTLSNELRRMSNAFSKGHCDGVLLQPSPLHEFRNQDRAYTESWPTPSGAWTFNAVFDGHVGHATVDHAVASIPNMVRRSLQDYLHACRGAVSPDTISKILSDAITTFDSALLAEFVALFPGGVAGLQRMSDSQIRWVLQNRPNASQASIRCLHGSTALLSLTDPTREHIWICNLGDCQAVLATRGATGRWQPAWLSTLHDGENASELARIAREHPGERDALEHNRVIGFLGPTRSLGDAWLKLPAIYSQRVLAGLRDHWIVRQPETYISRVRTPPYVSSTPDVVHLPLPRSAHGRRHALLLCSDGLPDLYEARFVSRQDMAAHWARVIGGALDGGGGGSGSGGETNAALALLRDALGGSDIRAVSQNLTVEMEERWMDDVTVLVQRL</sequence>
<dbReference type="EMBL" id="MU273606">
    <property type="protein sequence ID" value="KAI0030775.1"/>
    <property type="molecule type" value="Genomic_DNA"/>
</dbReference>
<protein>
    <submittedName>
        <fullName evidence="1">Protein serine/threonine phosphatase 2C</fullName>
    </submittedName>
</protein>
<reference evidence="1" key="1">
    <citation type="submission" date="2021-02" db="EMBL/GenBank/DDBJ databases">
        <authorList>
            <consortium name="DOE Joint Genome Institute"/>
            <person name="Ahrendt S."/>
            <person name="Looney B.P."/>
            <person name="Miyauchi S."/>
            <person name="Morin E."/>
            <person name="Drula E."/>
            <person name="Courty P.E."/>
            <person name="Chicoki N."/>
            <person name="Fauchery L."/>
            <person name="Kohler A."/>
            <person name="Kuo A."/>
            <person name="Labutti K."/>
            <person name="Pangilinan J."/>
            <person name="Lipzen A."/>
            <person name="Riley R."/>
            <person name="Andreopoulos W."/>
            <person name="He G."/>
            <person name="Johnson J."/>
            <person name="Barry K.W."/>
            <person name="Grigoriev I.V."/>
            <person name="Nagy L."/>
            <person name="Hibbett D."/>
            <person name="Henrissat B."/>
            <person name="Matheny P.B."/>
            <person name="Labbe J."/>
            <person name="Martin F."/>
        </authorList>
    </citation>
    <scope>NUCLEOTIDE SEQUENCE</scope>
    <source>
        <strain evidence="1">EC-137</strain>
    </source>
</reference>
<evidence type="ECO:0000313" key="2">
    <source>
        <dbReference type="Proteomes" id="UP000814128"/>
    </source>
</evidence>
<proteinExistence type="predicted"/>